<sequence length="48" mass="5077">MEDAPRELRIPGKLLYSQDPGQPVPAPAAMPSGGLKKCSLVPTTDNND</sequence>
<evidence type="ECO:0000313" key="2">
    <source>
        <dbReference type="EMBL" id="MBT2988877.1"/>
    </source>
</evidence>
<evidence type="ECO:0000313" key="3">
    <source>
        <dbReference type="Proteomes" id="UP000770889"/>
    </source>
</evidence>
<dbReference type="Proteomes" id="UP000770889">
    <property type="component" value="Unassembled WGS sequence"/>
</dbReference>
<organism evidence="2 3">
    <name type="scientific">Candidatus Thiodiazotropha taylori</name>
    <dbReference type="NCBI Taxonomy" id="2792791"/>
    <lineage>
        <taxon>Bacteria</taxon>
        <taxon>Pseudomonadati</taxon>
        <taxon>Pseudomonadota</taxon>
        <taxon>Gammaproteobacteria</taxon>
        <taxon>Chromatiales</taxon>
        <taxon>Sedimenticolaceae</taxon>
        <taxon>Candidatus Thiodiazotropha</taxon>
    </lineage>
</organism>
<proteinExistence type="predicted"/>
<reference evidence="2 3" key="1">
    <citation type="submission" date="2021-05" db="EMBL/GenBank/DDBJ databases">
        <title>Genetic and Functional Diversity in Clade A Lucinid endosymbionts from the Bahamas.</title>
        <authorList>
            <person name="Giani N.M."/>
            <person name="Engel A.S."/>
            <person name="Campbell B.J."/>
        </authorList>
    </citation>
    <scope>NUCLEOTIDE SEQUENCE [LARGE SCALE GENOMIC DNA]</scope>
    <source>
        <strain evidence="2">LUC16012Gg_MoonRockCtena</strain>
    </source>
</reference>
<feature type="compositionally biased region" description="Basic and acidic residues" evidence="1">
    <location>
        <begin position="1"/>
        <end position="10"/>
    </location>
</feature>
<evidence type="ECO:0000256" key="1">
    <source>
        <dbReference type="SAM" id="MobiDB-lite"/>
    </source>
</evidence>
<accession>A0A944QTA5</accession>
<name>A0A944QTA5_9GAMM</name>
<dbReference type="AlphaFoldDB" id="A0A944QTA5"/>
<protein>
    <submittedName>
        <fullName evidence="2">Uncharacterized protein</fullName>
    </submittedName>
</protein>
<gene>
    <name evidence="2" type="ORF">KME65_07915</name>
</gene>
<comment type="caution">
    <text evidence="2">The sequence shown here is derived from an EMBL/GenBank/DDBJ whole genome shotgun (WGS) entry which is preliminary data.</text>
</comment>
<dbReference type="EMBL" id="JAHHGM010000006">
    <property type="protein sequence ID" value="MBT2988877.1"/>
    <property type="molecule type" value="Genomic_DNA"/>
</dbReference>
<feature type="region of interest" description="Disordered" evidence="1">
    <location>
        <begin position="1"/>
        <end position="48"/>
    </location>
</feature>